<dbReference type="SUPFAM" id="SSF46785">
    <property type="entry name" value="Winged helix' DNA-binding domain"/>
    <property type="match status" value="1"/>
</dbReference>
<evidence type="ECO:0000256" key="2">
    <source>
        <dbReference type="ARBA" id="ARBA00023125"/>
    </source>
</evidence>
<feature type="domain" description="IclR-ED" evidence="5">
    <location>
        <begin position="71"/>
        <end position="253"/>
    </location>
</feature>
<dbReference type="PANTHER" id="PTHR30136:SF35">
    <property type="entry name" value="HTH-TYPE TRANSCRIPTIONAL REGULATOR RV1719"/>
    <property type="match status" value="1"/>
</dbReference>
<evidence type="ECO:0000313" key="7">
    <source>
        <dbReference type="Proteomes" id="UP000283063"/>
    </source>
</evidence>
<organism evidence="6 7">
    <name type="scientific">Parasedimentitalea marina</name>
    <dbReference type="NCBI Taxonomy" id="2483033"/>
    <lineage>
        <taxon>Bacteria</taxon>
        <taxon>Pseudomonadati</taxon>
        <taxon>Pseudomonadota</taxon>
        <taxon>Alphaproteobacteria</taxon>
        <taxon>Rhodobacterales</taxon>
        <taxon>Paracoccaceae</taxon>
        <taxon>Parasedimentitalea</taxon>
    </lineage>
</organism>
<gene>
    <name evidence="6" type="ORF">EBB79_16520</name>
</gene>
<proteinExistence type="predicted"/>
<dbReference type="GO" id="GO:0003677">
    <property type="term" value="F:DNA binding"/>
    <property type="evidence" value="ECO:0007669"/>
    <property type="project" value="UniProtKB-KW"/>
</dbReference>
<keyword evidence="2" id="KW-0238">DNA-binding</keyword>
<dbReference type="AlphaFoldDB" id="A0A3T0N5Q7"/>
<dbReference type="Pfam" id="PF09339">
    <property type="entry name" value="HTH_IclR"/>
    <property type="match status" value="1"/>
</dbReference>
<dbReference type="SUPFAM" id="SSF55781">
    <property type="entry name" value="GAF domain-like"/>
    <property type="match status" value="1"/>
</dbReference>
<dbReference type="GO" id="GO:0045892">
    <property type="term" value="P:negative regulation of DNA-templated transcription"/>
    <property type="evidence" value="ECO:0007669"/>
    <property type="project" value="TreeGrafter"/>
</dbReference>
<keyword evidence="1" id="KW-0805">Transcription regulation</keyword>
<dbReference type="InterPro" id="IPR036388">
    <property type="entry name" value="WH-like_DNA-bd_sf"/>
</dbReference>
<dbReference type="PANTHER" id="PTHR30136">
    <property type="entry name" value="HELIX-TURN-HELIX TRANSCRIPTIONAL REGULATOR, ICLR FAMILY"/>
    <property type="match status" value="1"/>
</dbReference>
<dbReference type="Proteomes" id="UP000283063">
    <property type="component" value="Chromosome"/>
</dbReference>
<dbReference type="OrthoDB" id="6057486at2"/>
<reference evidence="6 7" key="1">
    <citation type="submission" date="2018-10" db="EMBL/GenBank/DDBJ databases">
        <title>Parasedimentitalea marina sp. nov., a psychrophilic bacterium isolated from deep seawater of the New Britain Trench.</title>
        <authorList>
            <person name="Cao J."/>
        </authorList>
    </citation>
    <scope>NUCLEOTIDE SEQUENCE [LARGE SCALE GENOMIC DNA]</scope>
    <source>
        <strain evidence="6 7">W43</strain>
    </source>
</reference>
<dbReference type="Gene3D" id="3.30.450.40">
    <property type="match status" value="1"/>
</dbReference>
<dbReference type="Gene3D" id="1.10.10.10">
    <property type="entry name" value="Winged helix-like DNA-binding domain superfamily/Winged helix DNA-binding domain"/>
    <property type="match status" value="1"/>
</dbReference>
<name>A0A3T0N5Q7_9RHOB</name>
<dbReference type="InterPro" id="IPR029016">
    <property type="entry name" value="GAF-like_dom_sf"/>
</dbReference>
<dbReference type="GO" id="GO:0003700">
    <property type="term" value="F:DNA-binding transcription factor activity"/>
    <property type="evidence" value="ECO:0007669"/>
    <property type="project" value="TreeGrafter"/>
</dbReference>
<keyword evidence="3" id="KW-0804">Transcription</keyword>
<dbReference type="InterPro" id="IPR005471">
    <property type="entry name" value="Tscrpt_reg_IclR_N"/>
</dbReference>
<dbReference type="InterPro" id="IPR050707">
    <property type="entry name" value="HTH_MetabolicPath_Reg"/>
</dbReference>
<evidence type="ECO:0000259" key="5">
    <source>
        <dbReference type="PROSITE" id="PS51078"/>
    </source>
</evidence>
<dbReference type="KEGG" id="sedi:EBB79_16520"/>
<dbReference type="PROSITE" id="PS51078">
    <property type="entry name" value="ICLR_ED"/>
    <property type="match status" value="1"/>
</dbReference>
<dbReference type="InterPro" id="IPR014757">
    <property type="entry name" value="Tscrpt_reg_IclR_C"/>
</dbReference>
<dbReference type="Pfam" id="PF01614">
    <property type="entry name" value="IclR_C"/>
    <property type="match status" value="1"/>
</dbReference>
<keyword evidence="7" id="KW-1185">Reference proteome</keyword>
<dbReference type="InterPro" id="IPR036390">
    <property type="entry name" value="WH_DNA-bd_sf"/>
</dbReference>
<protein>
    <submittedName>
        <fullName evidence="6">IclR family transcriptional regulator</fullName>
    </submittedName>
</protein>
<dbReference type="RefSeq" id="WP_127749872.1">
    <property type="nucleotide sequence ID" value="NZ_CP033219.1"/>
</dbReference>
<evidence type="ECO:0000256" key="3">
    <source>
        <dbReference type="ARBA" id="ARBA00023163"/>
    </source>
</evidence>
<sequence length="253" mass="27022">MNTETASKGANSQGVQVIARAADILRVLKTDNQGLSLGQIAERVSLPRSTVQRIVNALLAERLVMAASAEGGLRLGPEIQALAAGGRINVAELIHPILADLAKDCGETVDLSIFRDDHVLFVDQVIGTQRLRTVSAVGEAFPVTTTAIGKASLALLEEEEAATIAARELRQSGDTSKSLSQVIAELEGIRDTGVAFDLDEHTDGISAVAMAFRDPTGMIYSISMPVPSHRFMPKRDRLVDALQKAMRQVQATL</sequence>
<feature type="domain" description="HTH iclR-type" evidence="4">
    <location>
        <begin position="15"/>
        <end position="77"/>
    </location>
</feature>
<dbReference type="PROSITE" id="PS51077">
    <property type="entry name" value="HTH_ICLR"/>
    <property type="match status" value="1"/>
</dbReference>
<evidence type="ECO:0000256" key="1">
    <source>
        <dbReference type="ARBA" id="ARBA00023015"/>
    </source>
</evidence>
<dbReference type="EMBL" id="CP033219">
    <property type="protein sequence ID" value="AZV79321.1"/>
    <property type="molecule type" value="Genomic_DNA"/>
</dbReference>
<evidence type="ECO:0000259" key="4">
    <source>
        <dbReference type="PROSITE" id="PS51077"/>
    </source>
</evidence>
<evidence type="ECO:0000313" key="6">
    <source>
        <dbReference type="EMBL" id="AZV79321.1"/>
    </source>
</evidence>
<dbReference type="SMART" id="SM00346">
    <property type="entry name" value="HTH_ICLR"/>
    <property type="match status" value="1"/>
</dbReference>
<accession>A0A3T0N5Q7</accession>